<comment type="cofactor">
    <cofactor evidence="1 9">
        <name>heme</name>
        <dbReference type="ChEBI" id="CHEBI:30413"/>
    </cofactor>
</comment>
<evidence type="ECO:0000256" key="8">
    <source>
        <dbReference type="ARBA" id="ARBA00023033"/>
    </source>
</evidence>
<dbReference type="InterPro" id="IPR017972">
    <property type="entry name" value="Cyt_P450_CS"/>
</dbReference>
<evidence type="ECO:0000256" key="7">
    <source>
        <dbReference type="ARBA" id="ARBA00023004"/>
    </source>
</evidence>
<dbReference type="InterPro" id="IPR002401">
    <property type="entry name" value="Cyt_P450_E_grp-I"/>
</dbReference>
<protein>
    <submittedName>
        <fullName evidence="11">O-methylsterigmatocystin oxidoreductase</fullName>
    </submittedName>
</protein>
<dbReference type="GO" id="GO:0016705">
    <property type="term" value="F:oxidoreductase activity, acting on paired donors, with incorporation or reduction of molecular oxygen"/>
    <property type="evidence" value="ECO:0007669"/>
    <property type="project" value="InterPro"/>
</dbReference>
<keyword evidence="6 10" id="KW-0560">Oxidoreductase</keyword>
<evidence type="ECO:0000256" key="2">
    <source>
        <dbReference type="ARBA" id="ARBA00005179"/>
    </source>
</evidence>
<dbReference type="PANTHER" id="PTHR46300:SF7">
    <property type="entry name" value="P450, PUTATIVE (EUROFUNG)-RELATED"/>
    <property type="match status" value="1"/>
</dbReference>
<sequence>MAVNASLAVVAILSSSYAIHILRKRQKHLPPGPASYPIVGQLLSAPLSAEHIGYRCLSAELKSDIICLEFMGNTIIVLHSAQSASDLFEKCSAIYSDRTQSTMVAHEELLNWGSNVPLTRYGERFRAYRRIFNTWLNKNASTAFHERQVFNSRQLLARLLKYDGQAISFEELNSELEWLPAASILGATYGYEVTSSDDPLVKKIKQVGENLIKSFLPTHFLVNAIPYLMHVPNWMPGTGWKQTAKEWRELKDSVVEDMYQWTRTQMVKGTAEPSIIRSIVESYASTGGEISGEDEDNVKNAGISFFEGYLSEYSYDRHTFFVAMLLYPETQRKAQEELDQIVGSERFPEMSDLPQLPYLNNLLQELFRWQPVLPLGVPHTCSEDNSYGGYFIPKGAIVIGNVWAMSRDPNVYGNPDPSVPPAPAFGWGRRKCPGVHYAESLLGVTIASILLNFDISCVKDEQGRDQAPSASSADTLVYRPDPFSCLITPRSEQHRHLVSEIPSQIPFAHS</sequence>
<organism evidence="11 12">
    <name type="scientific">Ceratobasidium theobromae</name>
    <dbReference type="NCBI Taxonomy" id="1582974"/>
    <lineage>
        <taxon>Eukaryota</taxon>
        <taxon>Fungi</taxon>
        <taxon>Dikarya</taxon>
        <taxon>Basidiomycota</taxon>
        <taxon>Agaricomycotina</taxon>
        <taxon>Agaricomycetes</taxon>
        <taxon>Cantharellales</taxon>
        <taxon>Ceratobasidiaceae</taxon>
        <taxon>Ceratobasidium</taxon>
    </lineage>
</organism>
<evidence type="ECO:0000256" key="6">
    <source>
        <dbReference type="ARBA" id="ARBA00023002"/>
    </source>
</evidence>
<evidence type="ECO:0000256" key="4">
    <source>
        <dbReference type="ARBA" id="ARBA00022617"/>
    </source>
</evidence>
<comment type="similarity">
    <text evidence="3 10">Belongs to the cytochrome P450 family.</text>
</comment>
<dbReference type="PANTHER" id="PTHR46300">
    <property type="entry name" value="P450, PUTATIVE (EUROFUNG)-RELATED-RELATED"/>
    <property type="match status" value="1"/>
</dbReference>
<evidence type="ECO:0000313" key="12">
    <source>
        <dbReference type="Proteomes" id="UP000383932"/>
    </source>
</evidence>
<dbReference type="Gene3D" id="1.10.630.10">
    <property type="entry name" value="Cytochrome P450"/>
    <property type="match status" value="1"/>
</dbReference>
<dbReference type="EMBL" id="SSOP01000402">
    <property type="protein sequence ID" value="KAB5588638.1"/>
    <property type="molecule type" value="Genomic_DNA"/>
</dbReference>
<evidence type="ECO:0000256" key="3">
    <source>
        <dbReference type="ARBA" id="ARBA00010617"/>
    </source>
</evidence>
<comment type="pathway">
    <text evidence="2">Secondary metabolite biosynthesis.</text>
</comment>
<dbReference type="GO" id="GO:0005506">
    <property type="term" value="F:iron ion binding"/>
    <property type="evidence" value="ECO:0007669"/>
    <property type="project" value="InterPro"/>
</dbReference>
<reference evidence="11 12" key="1">
    <citation type="journal article" date="2019" name="Fungal Biol. Biotechnol.">
        <title>Draft genome sequence of fastidious pathogen Ceratobasidium theobromae, which causes vascular-streak dieback in Theobroma cacao.</title>
        <authorList>
            <person name="Ali S.S."/>
            <person name="Asman A."/>
            <person name="Shao J."/>
            <person name="Firmansyah A.P."/>
            <person name="Susilo A.W."/>
            <person name="Rosmana A."/>
            <person name="McMahon P."/>
            <person name="Junaid M."/>
            <person name="Guest D."/>
            <person name="Kheng T.Y."/>
            <person name="Meinhardt L.W."/>
            <person name="Bailey B.A."/>
        </authorList>
    </citation>
    <scope>NUCLEOTIDE SEQUENCE [LARGE SCALE GENOMIC DNA]</scope>
    <source>
        <strain evidence="11 12">CT2</strain>
    </source>
</reference>
<feature type="binding site" description="axial binding residue" evidence="9">
    <location>
        <position position="432"/>
    </location>
    <ligand>
        <name>heme</name>
        <dbReference type="ChEBI" id="CHEBI:30413"/>
    </ligand>
    <ligandPart>
        <name>Fe</name>
        <dbReference type="ChEBI" id="CHEBI:18248"/>
    </ligandPart>
</feature>
<proteinExistence type="inferred from homology"/>
<dbReference type="Proteomes" id="UP000383932">
    <property type="component" value="Unassembled WGS sequence"/>
</dbReference>
<keyword evidence="12" id="KW-1185">Reference proteome</keyword>
<keyword evidence="8 10" id="KW-0503">Monooxygenase</keyword>
<dbReference type="SUPFAM" id="SSF48264">
    <property type="entry name" value="Cytochrome P450"/>
    <property type="match status" value="1"/>
</dbReference>
<name>A0A5N5QB36_9AGAM</name>
<dbReference type="GO" id="GO:0020037">
    <property type="term" value="F:heme binding"/>
    <property type="evidence" value="ECO:0007669"/>
    <property type="project" value="InterPro"/>
</dbReference>
<evidence type="ECO:0000313" key="11">
    <source>
        <dbReference type="EMBL" id="KAB5588638.1"/>
    </source>
</evidence>
<gene>
    <name evidence="11" type="ORF">CTheo_7921</name>
</gene>
<dbReference type="PROSITE" id="PS00086">
    <property type="entry name" value="CYTOCHROME_P450"/>
    <property type="match status" value="1"/>
</dbReference>
<comment type="caution">
    <text evidence="11">The sequence shown here is derived from an EMBL/GenBank/DDBJ whole genome shotgun (WGS) entry which is preliminary data.</text>
</comment>
<keyword evidence="7 9" id="KW-0408">Iron</keyword>
<dbReference type="InterPro" id="IPR050364">
    <property type="entry name" value="Cytochrome_P450_fung"/>
</dbReference>
<dbReference type="InterPro" id="IPR036396">
    <property type="entry name" value="Cyt_P450_sf"/>
</dbReference>
<evidence type="ECO:0000256" key="9">
    <source>
        <dbReference type="PIRSR" id="PIRSR602401-1"/>
    </source>
</evidence>
<dbReference type="PRINTS" id="PR00463">
    <property type="entry name" value="EP450I"/>
</dbReference>
<evidence type="ECO:0000256" key="10">
    <source>
        <dbReference type="RuleBase" id="RU000461"/>
    </source>
</evidence>
<accession>A0A5N5QB36</accession>
<dbReference type="Pfam" id="PF00067">
    <property type="entry name" value="p450"/>
    <property type="match status" value="1"/>
</dbReference>
<evidence type="ECO:0000256" key="5">
    <source>
        <dbReference type="ARBA" id="ARBA00022723"/>
    </source>
</evidence>
<evidence type="ECO:0000256" key="1">
    <source>
        <dbReference type="ARBA" id="ARBA00001971"/>
    </source>
</evidence>
<dbReference type="OrthoDB" id="3223489at2759"/>
<dbReference type="CDD" id="cd11065">
    <property type="entry name" value="CYP64-like"/>
    <property type="match status" value="1"/>
</dbReference>
<keyword evidence="4 9" id="KW-0349">Heme</keyword>
<dbReference type="GO" id="GO:0004497">
    <property type="term" value="F:monooxygenase activity"/>
    <property type="evidence" value="ECO:0007669"/>
    <property type="project" value="UniProtKB-KW"/>
</dbReference>
<keyword evidence="5 9" id="KW-0479">Metal-binding</keyword>
<dbReference type="AlphaFoldDB" id="A0A5N5QB36"/>
<dbReference type="InterPro" id="IPR001128">
    <property type="entry name" value="Cyt_P450"/>
</dbReference>